<feature type="compositionally biased region" description="Gly residues" evidence="1">
    <location>
        <begin position="78"/>
        <end position="93"/>
    </location>
</feature>
<sequence>MPLPISAPTRTGSTRRPARGNNNNTTGSFGTPGGPGSYPSSPNVLGGGFGSPRTTSTGAAGSPLPGSRLLTPRAVTLGGSGAPGRATGGGGVGAVRIPLGSHQQLQQALLVGGIAGAGEAVKVRGSPSPAEGLRLGSGGMRLGEDSGSSGGGSSGSGSNVKKLDKDKDEETGDEGDDDGYDEDEEGGDDDDGEVEDENEVMSEIQTGLLVRRTESRSKGGLSSGSGFFGSMEMDCDEEKTDEDPEPDLETEEAPTTDTGEMGDSTTDDGATRETSVAPAAKPATATGVWKKAPPPPLAPPAGKVARSSTRESDREKDRKDKEARDKIKMPPPPPMVKRAASTATKGAVRPAMKEGTTTSSRARAISNATSSHTTTTGLSRATSVRKGMGMVTKEDGGAITTAGVKPRNAADSKTQTKPGSSTTPPTTTAASTATTRQMRTRSIAGGTAPTQTSSTSRQNGATTGTDSEDLIAANRRTGLVKRPRPQSMFLPPGTKSGTEKESDSGAPPSPTAAGPTSSRPRQPPVSSKDSRKPSTRTPAASGASTQTTTTTISSHRRNPSEAQPTIRPPRPEFTTLQKDYSTPIPIPKPAETTSTTTLLPDAPTLQKQTHLLQLLLLHNTAIESFQSLHSSAHTILSARYQATVDLYNHVRTRLLSDARAADLAVLRKIWEATPQVPPVGGVARWGTASGRRLSGSREHLATGDGRRRTLSGEMCSPVEERIQVLSESMKRVEGLLRKGGEVSRVRAGWEGWVERRKGASEEREDGLPKQWHRDWATVKRKVEVAVDGVRDFWVAYQHVLSQSQSRLGWGGSAVEGAGAGGVDRGGTLMRMVMGYLELGEDAVRELEEMKALEKLWVEEGRERMRRVVMEVGDGDGMEGVNMEVEGGMAAGGLGVGVEVGGAWRM</sequence>
<accession>A0A3N4LXV1</accession>
<dbReference type="Proteomes" id="UP000267821">
    <property type="component" value="Unassembled WGS sequence"/>
</dbReference>
<dbReference type="InParanoid" id="A0A3N4LXV1"/>
<feature type="compositionally biased region" description="Acidic residues" evidence="1">
    <location>
        <begin position="233"/>
        <end position="254"/>
    </location>
</feature>
<name>A0A3N4LXV1_9PEZI</name>
<feature type="compositionally biased region" description="Polar residues" evidence="1">
    <location>
        <begin position="355"/>
        <end position="382"/>
    </location>
</feature>
<evidence type="ECO:0000313" key="3">
    <source>
        <dbReference type="Proteomes" id="UP000267821"/>
    </source>
</evidence>
<evidence type="ECO:0000256" key="1">
    <source>
        <dbReference type="SAM" id="MobiDB-lite"/>
    </source>
</evidence>
<feature type="compositionally biased region" description="Polar residues" evidence="1">
    <location>
        <begin position="448"/>
        <end position="465"/>
    </location>
</feature>
<feature type="compositionally biased region" description="Low complexity" evidence="1">
    <location>
        <begin position="412"/>
        <end position="442"/>
    </location>
</feature>
<gene>
    <name evidence="2" type="ORF">L211DRAFT_566465</name>
</gene>
<dbReference type="OrthoDB" id="10464926at2759"/>
<feature type="region of interest" description="Disordered" evidence="1">
    <location>
        <begin position="121"/>
        <end position="598"/>
    </location>
</feature>
<feature type="compositionally biased region" description="Low complexity" evidence="1">
    <location>
        <begin position="20"/>
        <end position="29"/>
    </location>
</feature>
<feature type="compositionally biased region" description="Basic and acidic residues" evidence="1">
    <location>
        <begin position="308"/>
        <end position="328"/>
    </location>
</feature>
<feature type="compositionally biased region" description="Acidic residues" evidence="1">
    <location>
        <begin position="169"/>
        <end position="200"/>
    </location>
</feature>
<dbReference type="EMBL" id="ML121531">
    <property type="protein sequence ID" value="RPB27697.1"/>
    <property type="molecule type" value="Genomic_DNA"/>
</dbReference>
<feature type="compositionally biased region" description="Polar residues" evidence="1">
    <location>
        <begin position="263"/>
        <end position="274"/>
    </location>
</feature>
<reference evidence="2 3" key="1">
    <citation type="journal article" date="2018" name="Nat. Ecol. Evol.">
        <title>Pezizomycetes genomes reveal the molecular basis of ectomycorrhizal truffle lifestyle.</title>
        <authorList>
            <person name="Murat C."/>
            <person name="Payen T."/>
            <person name="Noel B."/>
            <person name="Kuo A."/>
            <person name="Morin E."/>
            <person name="Chen J."/>
            <person name="Kohler A."/>
            <person name="Krizsan K."/>
            <person name="Balestrini R."/>
            <person name="Da Silva C."/>
            <person name="Montanini B."/>
            <person name="Hainaut M."/>
            <person name="Levati E."/>
            <person name="Barry K.W."/>
            <person name="Belfiori B."/>
            <person name="Cichocki N."/>
            <person name="Clum A."/>
            <person name="Dockter R.B."/>
            <person name="Fauchery L."/>
            <person name="Guy J."/>
            <person name="Iotti M."/>
            <person name="Le Tacon F."/>
            <person name="Lindquist E.A."/>
            <person name="Lipzen A."/>
            <person name="Malagnac F."/>
            <person name="Mello A."/>
            <person name="Molinier V."/>
            <person name="Miyauchi S."/>
            <person name="Poulain J."/>
            <person name="Riccioni C."/>
            <person name="Rubini A."/>
            <person name="Sitrit Y."/>
            <person name="Splivallo R."/>
            <person name="Traeger S."/>
            <person name="Wang M."/>
            <person name="Zifcakova L."/>
            <person name="Wipf D."/>
            <person name="Zambonelli A."/>
            <person name="Paolocci F."/>
            <person name="Nowrousian M."/>
            <person name="Ottonello S."/>
            <person name="Baldrian P."/>
            <person name="Spatafora J.W."/>
            <person name="Henrissat B."/>
            <person name="Nagy L.G."/>
            <person name="Aury J.M."/>
            <person name="Wincker P."/>
            <person name="Grigoriev I.V."/>
            <person name="Bonfante P."/>
            <person name="Martin F.M."/>
        </authorList>
    </citation>
    <scope>NUCLEOTIDE SEQUENCE [LARGE SCALE GENOMIC DNA]</scope>
    <source>
        <strain evidence="2 3">ATCC MYA-4762</strain>
    </source>
</reference>
<organism evidence="2 3">
    <name type="scientific">Terfezia boudieri ATCC MYA-4762</name>
    <dbReference type="NCBI Taxonomy" id="1051890"/>
    <lineage>
        <taxon>Eukaryota</taxon>
        <taxon>Fungi</taxon>
        <taxon>Dikarya</taxon>
        <taxon>Ascomycota</taxon>
        <taxon>Pezizomycotina</taxon>
        <taxon>Pezizomycetes</taxon>
        <taxon>Pezizales</taxon>
        <taxon>Pezizaceae</taxon>
        <taxon>Terfezia</taxon>
    </lineage>
</organism>
<dbReference type="STRING" id="1051890.A0A3N4LXV1"/>
<keyword evidence="3" id="KW-1185">Reference proteome</keyword>
<feature type="compositionally biased region" description="Low complexity" evidence="1">
    <location>
        <begin position="537"/>
        <end position="553"/>
    </location>
</feature>
<evidence type="ECO:0000313" key="2">
    <source>
        <dbReference type="EMBL" id="RPB27697.1"/>
    </source>
</evidence>
<protein>
    <submittedName>
        <fullName evidence="2">Uncharacterized protein</fullName>
    </submittedName>
</protein>
<feature type="region of interest" description="Disordered" evidence="1">
    <location>
        <begin position="1"/>
        <end position="96"/>
    </location>
</feature>
<dbReference type="AlphaFoldDB" id="A0A3N4LXV1"/>
<proteinExistence type="predicted"/>